<dbReference type="Proteomes" id="UP001257277">
    <property type="component" value="Unassembled WGS sequence"/>
</dbReference>
<keyword evidence="1" id="KW-0732">Signal</keyword>
<comment type="caution">
    <text evidence="2">The sequence shown here is derived from an EMBL/GenBank/DDBJ whole genome shotgun (WGS) entry which is preliminary data.</text>
</comment>
<dbReference type="EMBL" id="JAVTTO010000003">
    <property type="protein sequence ID" value="MDT7832547.1"/>
    <property type="molecule type" value="Genomic_DNA"/>
</dbReference>
<accession>A0ABU3LG27</accession>
<organism evidence="2 3">
    <name type="scientific">Asprobacillus argus</name>
    <dbReference type="NCBI Taxonomy" id="3076534"/>
    <lineage>
        <taxon>Bacteria</taxon>
        <taxon>Pseudomonadati</taxon>
        <taxon>Bacteroidota</taxon>
        <taxon>Flavobacteriia</taxon>
        <taxon>Flavobacteriales</taxon>
        <taxon>Flavobacteriaceae</taxon>
        <taxon>Asprobacillus</taxon>
    </lineage>
</organism>
<dbReference type="RefSeq" id="WP_349241807.1">
    <property type="nucleotide sequence ID" value="NZ_JAVTTO010000003.1"/>
</dbReference>
<proteinExistence type="predicted"/>
<name>A0ABU3LG27_9FLAO</name>
<reference evidence="2 3" key="1">
    <citation type="submission" date="2023-09" db="EMBL/GenBank/DDBJ databases">
        <title>Novel taxa isolated from Blanes Bay.</title>
        <authorList>
            <person name="Rey-Velasco X."/>
            <person name="Lucena T."/>
        </authorList>
    </citation>
    <scope>NUCLEOTIDE SEQUENCE [LARGE SCALE GENOMIC DNA]</scope>
    <source>
        <strain evidence="2 3">S356</strain>
    </source>
</reference>
<keyword evidence="3" id="KW-1185">Reference proteome</keyword>
<protein>
    <submittedName>
        <fullName evidence="2">Uncharacterized protein</fullName>
    </submittedName>
</protein>
<sequence length="111" mass="12819">MKKLTVVIFVFAMSVTSTFANNEDKLKKKGSEVRTEVVKLLGNYDRNLDTSLNTQVSFIINRKNEIVVLSVDSKNQSLVSYVKRKLNYKKIKVSTLNYMKVYKLPLKVKRV</sequence>
<gene>
    <name evidence="2" type="ORF">RQM59_09160</name>
</gene>
<feature type="signal peptide" evidence="1">
    <location>
        <begin position="1"/>
        <end position="22"/>
    </location>
</feature>
<evidence type="ECO:0000313" key="2">
    <source>
        <dbReference type="EMBL" id="MDT7832547.1"/>
    </source>
</evidence>
<feature type="chain" id="PRO_5045253440" evidence="1">
    <location>
        <begin position="23"/>
        <end position="111"/>
    </location>
</feature>
<evidence type="ECO:0000256" key="1">
    <source>
        <dbReference type="SAM" id="SignalP"/>
    </source>
</evidence>
<evidence type="ECO:0000313" key="3">
    <source>
        <dbReference type="Proteomes" id="UP001257277"/>
    </source>
</evidence>